<protein>
    <submittedName>
        <fullName evidence="2">Uncharacterized protein</fullName>
    </submittedName>
</protein>
<name>A0ABT5QLG6_9GAMM</name>
<feature type="chain" id="PRO_5046312196" evidence="1">
    <location>
        <begin position="24"/>
        <end position="780"/>
    </location>
</feature>
<keyword evidence="1" id="KW-0732">Signal</keyword>
<dbReference type="Proteomes" id="UP001149821">
    <property type="component" value="Unassembled WGS sequence"/>
</dbReference>
<proteinExistence type="predicted"/>
<dbReference type="PROSITE" id="PS51257">
    <property type="entry name" value="PROKAR_LIPOPROTEIN"/>
    <property type="match status" value="1"/>
</dbReference>
<reference evidence="2" key="1">
    <citation type="submission" date="2021-12" db="EMBL/GenBank/DDBJ databases">
        <title>Enterovibrio ZSDZ35 sp. nov. and Enterovibrio ZSDZ42 sp. nov., isolated from coastal seawater in Qingdao.</title>
        <authorList>
            <person name="Zhang P."/>
        </authorList>
    </citation>
    <scope>NUCLEOTIDE SEQUENCE</scope>
    <source>
        <strain evidence="2">ZSDZ35</strain>
    </source>
</reference>
<sequence>MRVNAKAYTRSAIAIALTSLLFGCGGSDGNSDTDSGDGNIPDISQNCLMLSEGKTCFDASINVVKGNSFTIQPISGNGDVNWYAPNAFAIENGAQTYFSYDAAFVDSTAKIYAVDPNNKDQRVEISVALASPSQELNIYPPHFAVQSTNTEMYVEWLPITSKASEIVDLPTVIEVTELDSNGNPISTTEYAAGADAFMTIDTQPETSYQIHVVVKGDQEYRSLPLSVTTSHVDYRERSVTPVDNITDVPALPVGSLVDFNDELYMVHESASGALSYVPAHPFQLLEADIPEFSTVLNDLDASTIVALSKLAEENVALMRVDGESAPSVRFEENELVINSLIIPRDVSLYARNGKATSCENAGPIKACANVRNKTNFIPVISTEHSDNKFTVTASVGIDAGIDTTLTASQKISGKFDPIGMSRSVKFKYPKFENLEVLNKYTKGQTVDIGVTVGFRGKASIASPEIGFGMKNAVYAKMSASAGATFKWGIIPKPFFEEPIAKIQANIAQPYYGDSYLSVKDSLKIGTQLDIGVYAKVKLMKGFDISLNAYERGNLDIEYTSPVESLIGLQDPLPFLLHTNAADMGAVSKVDGGVKFSLLDLNESFNFDFGQYDIYSLPTQTAVDIHMTSLCLEKSRYNPDMSQFPNPEDANIHTPDSGWLFPGDMYGSNKHLTFTPVFRDVAPSAMAFVNSNSPSHIGFIDKINTTQQETRGVYRLVKKDGFGAINAAFPMIADVRIIHSEIQTPYPWVCWGKSFEESKEKMTTMHTLNNVVMDLNTLGDD</sequence>
<accession>A0ABT5QLG6</accession>
<gene>
    <name evidence="2" type="ORF">LRP49_11475</name>
</gene>
<evidence type="ECO:0000256" key="1">
    <source>
        <dbReference type="SAM" id="SignalP"/>
    </source>
</evidence>
<keyword evidence="3" id="KW-1185">Reference proteome</keyword>
<evidence type="ECO:0000313" key="3">
    <source>
        <dbReference type="Proteomes" id="UP001149821"/>
    </source>
</evidence>
<comment type="caution">
    <text evidence="2">The sequence shown here is derived from an EMBL/GenBank/DDBJ whole genome shotgun (WGS) entry which is preliminary data.</text>
</comment>
<dbReference type="EMBL" id="JAJUBB010000007">
    <property type="protein sequence ID" value="MDD1781811.1"/>
    <property type="molecule type" value="Genomic_DNA"/>
</dbReference>
<evidence type="ECO:0000313" key="2">
    <source>
        <dbReference type="EMBL" id="MDD1781811.1"/>
    </source>
</evidence>
<feature type="signal peptide" evidence="1">
    <location>
        <begin position="1"/>
        <end position="23"/>
    </location>
</feature>
<organism evidence="2 3">
    <name type="scientific">Enterovibrio qingdaonensis</name>
    <dbReference type="NCBI Taxonomy" id="2899818"/>
    <lineage>
        <taxon>Bacteria</taxon>
        <taxon>Pseudomonadati</taxon>
        <taxon>Pseudomonadota</taxon>
        <taxon>Gammaproteobacteria</taxon>
        <taxon>Vibrionales</taxon>
        <taxon>Vibrionaceae</taxon>
        <taxon>Enterovibrio</taxon>
    </lineage>
</organism>
<dbReference type="RefSeq" id="WP_274142338.1">
    <property type="nucleotide sequence ID" value="NZ_JAJUBB010000007.1"/>
</dbReference>